<organism evidence="1 2">
    <name type="scientific">Dokdonia ponticola</name>
    <dbReference type="NCBI Taxonomy" id="2041041"/>
    <lineage>
        <taxon>Bacteria</taxon>
        <taxon>Pseudomonadati</taxon>
        <taxon>Bacteroidota</taxon>
        <taxon>Flavobacteriia</taxon>
        <taxon>Flavobacteriales</taxon>
        <taxon>Flavobacteriaceae</taxon>
        <taxon>Dokdonia</taxon>
    </lineage>
</organism>
<name>A0ABV9HY10_9FLAO</name>
<dbReference type="Proteomes" id="UP001596043">
    <property type="component" value="Unassembled WGS sequence"/>
</dbReference>
<dbReference type="PROSITE" id="PS51257">
    <property type="entry name" value="PROKAR_LIPOPROTEIN"/>
    <property type="match status" value="1"/>
</dbReference>
<protein>
    <submittedName>
        <fullName evidence="1">Uncharacterized protein</fullName>
    </submittedName>
</protein>
<gene>
    <name evidence="1" type="ORF">ACFO3O_09880</name>
</gene>
<evidence type="ECO:0000313" key="2">
    <source>
        <dbReference type="Proteomes" id="UP001596043"/>
    </source>
</evidence>
<keyword evidence="2" id="KW-1185">Reference proteome</keyword>
<comment type="caution">
    <text evidence="1">The sequence shown here is derived from an EMBL/GenBank/DDBJ whole genome shotgun (WGS) entry which is preliminary data.</text>
</comment>
<dbReference type="RefSeq" id="WP_379978441.1">
    <property type="nucleotide sequence ID" value="NZ_JBHSFV010000005.1"/>
</dbReference>
<sequence>MKTIYLVAFLCTFIMSCKNDTTPTKETATEEATEVQKERTEAEQIAYKNGLKHWKDVSQIDFTFNVDRGGKNVAKRSWSWKPKTNEVTMTSGDNVVSYNRASLDSISRQADQGFVNDKFWLLAPFQLVWDEGTNITVQDTATAPLSQKRTKKLTIVYGTEGGYTPGDAYDFYYDEDYIVDEWVYRRANTPEPSMITTFSDYQDFGGLNIATSHSDKEGSFKLYFTDIKVVK</sequence>
<dbReference type="EMBL" id="JBHSFV010000005">
    <property type="protein sequence ID" value="MFC4634216.1"/>
    <property type="molecule type" value="Genomic_DNA"/>
</dbReference>
<proteinExistence type="predicted"/>
<evidence type="ECO:0000313" key="1">
    <source>
        <dbReference type="EMBL" id="MFC4634216.1"/>
    </source>
</evidence>
<accession>A0ABV9HY10</accession>
<reference evidence="2" key="1">
    <citation type="journal article" date="2019" name="Int. J. Syst. Evol. Microbiol.">
        <title>The Global Catalogue of Microorganisms (GCM) 10K type strain sequencing project: providing services to taxonomists for standard genome sequencing and annotation.</title>
        <authorList>
            <consortium name="The Broad Institute Genomics Platform"/>
            <consortium name="The Broad Institute Genome Sequencing Center for Infectious Disease"/>
            <person name="Wu L."/>
            <person name="Ma J."/>
        </authorList>
    </citation>
    <scope>NUCLEOTIDE SEQUENCE [LARGE SCALE GENOMIC DNA]</scope>
    <source>
        <strain evidence="2">YJ-61-S</strain>
    </source>
</reference>